<evidence type="ECO:0000313" key="3">
    <source>
        <dbReference type="Proteomes" id="UP001174136"/>
    </source>
</evidence>
<comment type="caution">
    <text evidence="2">The sequence shown here is derived from an EMBL/GenBank/DDBJ whole genome shotgun (WGS) entry which is preliminary data.</text>
</comment>
<sequence length="154" mass="17482">MVALTGAGVEAERLLPPYLWNNLAPPGLWSPLKLYDSLRRNRSYGPLESPPPSQLSLSTPSSSTPRQRSVLLVAVHCSPQECDRAACELVLSTQRCPRWGQTVETRWRALVWSRGEDEEEKTYDLPKATVCWGHHQRPMWRPQRSEVSFLTSAQ</sequence>
<evidence type="ECO:0000313" key="2">
    <source>
        <dbReference type="EMBL" id="KAK0151830.1"/>
    </source>
</evidence>
<feature type="compositionally biased region" description="Low complexity" evidence="1">
    <location>
        <begin position="54"/>
        <end position="64"/>
    </location>
</feature>
<evidence type="ECO:0000256" key="1">
    <source>
        <dbReference type="SAM" id="MobiDB-lite"/>
    </source>
</evidence>
<proteinExistence type="predicted"/>
<accession>A0AA47N507</accession>
<gene>
    <name evidence="2" type="ORF">N1851_006796</name>
</gene>
<feature type="region of interest" description="Disordered" evidence="1">
    <location>
        <begin position="43"/>
        <end position="64"/>
    </location>
</feature>
<name>A0AA47N507_MERPO</name>
<organism evidence="2 3">
    <name type="scientific">Merluccius polli</name>
    <name type="common">Benguela hake</name>
    <name type="synonym">Merluccius cadenati</name>
    <dbReference type="NCBI Taxonomy" id="89951"/>
    <lineage>
        <taxon>Eukaryota</taxon>
        <taxon>Metazoa</taxon>
        <taxon>Chordata</taxon>
        <taxon>Craniata</taxon>
        <taxon>Vertebrata</taxon>
        <taxon>Euteleostomi</taxon>
        <taxon>Actinopterygii</taxon>
        <taxon>Neopterygii</taxon>
        <taxon>Teleostei</taxon>
        <taxon>Neoteleostei</taxon>
        <taxon>Acanthomorphata</taxon>
        <taxon>Zeiogadaria</taxon>
        <taxon>Gadariae</taxon>
        <taxon>Gadiformes</taxon>
        <taxon>Gadoidei</taxon>
        <taxon>Merlucciidae</taxon>
        <taxon>Merluccius</taxon>
    </lineage>
</organism>
<dbReference type="Proteomes" id="UP001174136">
    <property type="component" value="Unassembled WGS sequence"/>
</dbReference>
<keyword evidence="3" id="KW-1185">Reference proteome</keyword>
<dbReference type="AlphaFoldDB" id="A0AA47N507"/>
<protein>
    <submittedName>
        <fullName evidence="2">Uncharacterized protein</fullName>
    </submittedName>
</protein>
<dbReference type="EMBL" id="JAOPHQ010001160">
    <property type="protein sequence ID" value="KAK0151830.1"/>
    <property type="molecule type" value="Genomic_DNA"/>
</dbReference>
<reference evidence="2" key="1">
    <citation type="journal article" date="2023" name="Front. Mar. Sci.">
        <title>A new Merluccius polli reference genome to investigate the effects of global change in West African waters.</title>
        <authorList>
            <person name="Mateo J.L."/>
            <person name="Blanco-Fernandez C."/>
            <person name="Garcia-Vazquez E."/>
            <person name="Machado-Schiaffino G."/>
        </authorList>
    </citation>
    <scope>NUCLEOTIDE SEQUENCE</scope>
    <source>
        <strain evidence="2">C29</strain>
        <tissue evidence="2">Fin</tissue>
    </source>
</reference>